<keyword evidence="2" id="KW-1185">Reference proteome</keyword>
<evidence type="ECO:0000313" key="2">
    <source>
        <dbReference type="Proteomes" id="UP001248581"/>
    </source>
</evidence>
<proteinExistence type="predicted"/>
<gene>
    <name evidence="1" type="ORF">RI845_01235</name>
</gene>
<sequence length="59" mass="6811">MIADIMSIFQPSLKNLDKAKERKLDQYENGDDSKVRAELDKILKEGLSPNSFKKEKKDI</sequence>
<accession>A0ABY9TJ50</accession>
<name>A0ABY9TJ50_9GAMM</name>
<organism evidence="1 2">
    <name type="scientific">Thalassotalea nanhaiensis</name>
    <dbReference type="NCBI Taxonomy" id="3065648"/>
    <lineage>
        <taxon>Bacteria</taxon>
        <taxon>Pseudomonadati</taxon>
        <taxon>Pseudomonadota</taxon>
        <taxon>Gammaproteobacteria</taxon>
        <taxon>Alteromonadales</taxon>
        <taxon>Colwelliaceae</taxon>
        <taxon>Thalassotalea</taxon>
    </lineage>
</organism>
<evidence type="ECO:0000313" key="1">
    <source>
        <dbReference type="EMBL" id="WNC68787.1"/>
    </source>
</evidence>
<reference evidence="2" key="1">
    <citation type="submission" date="2023-09" db="EMBL/GenBank/DDBJ databases">
        <authorList>
            <person name="Li S."/>
            <person name="Li X."/>
            <person name="Zhang C."/>
            <person name="Zhao Z."/>
        </authorList>
    </citation>
    <scope>NUCLEOTIDE SEQUENCE [LARGE SCALE GENOMIC DNA]</scope>
    <source>
        <strain evidence="2">SQ345</strain>
    </source>
</reference>
<dbReference type="RefSeq" id="WP_348387941.1">
    <property type="nucleotide sequence ID" value="NZ_CP134146.1"/>
</dbReference>
<dbReference type="EMBL" id="CP134146">
    <property type="protein sequence ID" value="WNC68787.1"/>
    <property type="molecule type" value="Genomic_DNA"/>
</dbReference>
<protein>
    <submittedName>
        <fullName evidence="1">Uncharacterized protein</fullName>
    </submittedName>
</protein>
<dbReference type="Proteomes" id="UP001248581">
    <property type="component" value="Chromosome"/>
</dbReference>